<feature type="domain" description="RepB plasmid partition" evidence="1">
    <location>
        <begin position="103"/>
        <end position="284"/>
    </location>
</feature>
<gene>
    <name evidence="2" type="ORF">H1B27_01960</name>
</gene>
<proteinExistence type="predicted"/>
<dbReference type="Proteomes" id="UP001194539">
    <property type="component" value="Unassembled WGS sequence"/>
</dbReference>
<dbReference type="SUPFAM" id="SSF109709">
    <property type="entry name" value="KorB DNA-binding domain-like"/>
    <property type="match status" value="1"/>
</dbReference>
<organism evidence="2 3">
    <name type="scientific">Bradyrhizobium diversitatis</name>
    <dbReference type="NCBI Taxonomy" id="2755406"/>
    <lineage>
        <taxon>Bacteria</taxon>
        <taxon>Pseudomonadati</taxon>
        <taxon>Pseudomonadota</taxon>
        <taxon>Alphaproteobacteria</taxon>
        <taxon>Hyphomicrobiales</taxon>
        <taxon>Nitrobacteraceae</taxon>
        <taxon>Bradyrhizobium</taxon>
    </lineage>
</organism>
<dbReference type="CDD" id="cd16387">
    <property type="entry name" value="ParB_N_Srx"/>
    <property type="match status" value="1"/>
</dbReference>
<evidence type="ECO:0000313" key="3">
    <source>
        <dbReference type="Proteomes" id="UP001194539"/>
    </source>
</evidence>
<dbReference type="Gene3D" id="3.90.1530.10">
    <property type="entry name" value="Conserved hypothetical protein from pyrococcus furiosus pfu- 392566-001, ParB domain"/>
    <property type="match status" value="1"/>
</dbReference>
<dbReference type="RefSeq" id="WP_197964805.1">
    <property type="nucleotide sequence ID" value="NZ_JACEGD010000002.1"/>
</dbReference>
<dbReference type="Pfam" id="PF07506">
    <property type="entry name" value="RepB"/>
    <property type="match status" value="1"/>
</dbReference>
<evidence type="ECO:0000259" key="1">
    <source>
        <dbReference type="Pfam" id="PF07506"/>
    </source>
</evidence>
<comment type="caution">
    <text evidence="2">The sequence shown here is derived from an EMBL/GenBank/DDBJ whole genome shotgun (WGS) entry which is preliminary data.</text>
</comment>
<evidence type="ECO:0000313" key="2">
    <source>
        <dbReference type="EMBL" id="MBH5385042.1"/>
    </source>
</evidence>
<keyword evidence="3" id="KW-1185">Reference proteome</keyword>
<reference evidence="2 3" key="1">
    <citation type="submission" date="2020-07" db="EMBL/GenBank/DDBJ databases">
        <title>Bradyrhizobium diversity isolated from nodules of indigenous legumes of Western Australia.</title>
        <authorList>
            <person name="Klepa M.S."/>
        </authorList>
    </citation>
    <scope>NUCLEOTIDE SEQUENCE [LARGE SCALE GENOMIC DNA]</scope>
    <source>
        <strain evidence="2 3">CNPSo 4019</strain>
    </source>
</reference>
<dbReference type="InterPro" id="IPR036086">
    <property type="entry name" value="ParB/Sulfiredoxin_sf"/>
</dbReference>
<dbReference type="SUPFAM" id="SSF110849">
    <property type="entry name" value="ParB/Sulfiredoxin"/>
    <property type="match status" value="1"/>
</dbReference>
<dbReference type="EMBL" id="JACEGD010000002">
    <property type="protein sequence ID" value="MBH5385042.1"/>
    <property type="molecule type" value="Genomic_DNA"/>
</dbReference>
<dbReference type="InterPro" id="IPR050336">
    <property type="entry name" value="Chromosome_partition/occlusion"/>
</dbReference>
<protein>
    <submittedName>
        <fullName evidence="2">ParB N-terminal domain-containing protein</fullName>
    </submittedName>
</protein>
<accession>A0ABS0NVK9</accession>
<dbReference type="PANTHER" id="PTHR33375">
    <property type="entry name" value="CHROMOSOME-PARTITIONING PROTEIN PARB-RELATED"/>
    <property type="match status" value="1"/>
</dbReference>
<dbReference type="PANTHER" id="PTHR33375:SF1">
    <property type="entry name" value="CHROMOSOME-PARTITIONING PROTEIN PARB-RELATED"/>
    <property type="match status" value="1"/>
</dbReference>
<sequence>MDNVEVKIAFEEGIVVVPFEAILPLKQVSEETKKLVRYKRVAQSIAEVGLIEPLVVSRQPDENGKHLLLDGHWRRAALLDRGETSARCILAHDDETFTYNKRINHLATIQEYFMIVRALARGVSEEKLAKALDVNIGHIKRRRAMLDGISPEVIEMLKDKMVSTVTFDALRRMGSMRQVEVAELMLSASNFTIGYARALLAATKQADLAKPERVKRIDGMTPEQIARMEREMSVLQQDFKAVETSYGEDVLHLVIACGYVSKLIGNKKVERYLDQNHPEILEEFKSIVSVTSLDNPVPEAVAH</sequence>
<dbReference type="InterPro" id="IPR011111">
    <property type="entry name" value="Plasmid_RepB"/>
</dbReference>
<name>A0ABS0NVK9_9BRAD</name>